<dbReference type="InterPro" id="IPR000917">
    <property type="entry name" value="Sulfatase_N"/>
</dbReference>
<comment type="similarity">
    <text evidence="1">Belongs to the sulfatase family.</text>
</comment>
<dbReference type="Proteomes" id="UP000319908">
    <property type="component" value="Unassembled WGS sequence"/>
</dbReference>
<keyword evidence="3 6" id="KW-0378">Hydrolase</keyword>
<sequence>MLVAGSLMAGGRPNIVLIVADDLGYGELGCYGGLEIPTPNLDSLAASGVRLTNGYVTAPYCAASRAGMMTGRYQTRFGFEFNPVGVKNNDPTIGLPPRETTIAEYLRGQGYSTSLVGKWHLGGTAEFHPQRHGFDEFFGFLHEGHFYVPPPWHGVTTWLRRTTLPTGGKGRWSSPDGRTIWSTHLGHNEPPYDADNPVMRSSQPVEEQENLTDAFTREACDFIDRKQEQPFFLYLSYNSVHSPLQGDDEYMARFPHIRDMQRRIFAAMLSHLDESVGKVIDSLAQRNLQETTLILFLSDNGGPTAELTSSNLPLRGGKGSLYEGGVRIPMIISWKDQLQPGTSDAIASSLDLTTTALTAAGVDTDQHHLDGVDLLPTLRRAGTSHPRQTHYWRMGAKHAVRHKHWKLVRTGERPWELYDLSIDIGETIDLADDRVDIANQLSMMWQNWNQLQAKPLWK</sequence>
<dbReference type="GO" id="GO:0046872">
    <property type="term" value="F:metal ion binding"/>
    <property type="evidence" value="ECO:0007669"/>
    <property type="project" value="UniProtKB-KW"/>
</dbReference>
<comment type="caution">
    <text evidence="6">The sequence shown here is derived from an EMBL/GenBank/DDBJ whole genome shotgun (WGS) entry which is preliminary data.</text>
</comment>
<dbReference type="Pfam" id="PF00884">
    <property type="entry name" value="Sulfatase"/>
    <property type="match status" value="1"/>
</dbReference>
<dbReference type="GO" id="GO:0004065">
    <property type="term" value="F:arylsulfatase activity"/>
    <property type="evidence" value="ECO:0007669"/>
    <property type="project" value="UniProtKB-EC"/>
</dbReference>
<dbReference type="PROSITE" id="PS00149">
    <property type="entry name" value="SULFATASE_2"/>
    <property type="match status" value="1"/>
</dbReference>
<evidence type="ECO:0000256" key="4">
    <source>
        <dbReference type="ARBA" id="ARBA00022837"/>
    </source>
</evidence>
<accession>A0A5C6BU61</accession>
<evidence type="ECO:0000313" key="7">
    <source>
        <dbReference type="Proteomes" id="UP000319908"/>
    </source>
</evidence>
<dbReference type="PANTHER" id="PTHR42693">
    <property type="entry name" value="ARYLSULFATASE FAMILY MEMBER"/>
    <property type="match status" value="1"/>
</dbReference>
<keyword evidence="4" id="KW-0106">Calcium</keyword>
<protein>
    <submittedName>
        <fullName evidence="6">Arylsulfatase</fullName>
        <ecNumber evidence="6">3.1.6.1</ecNumber>
    </submittedName>
</protein>
<keyword evidence="2" id="KW-0479">Metal-binding</keyword>
<evidence type="ECO:0000256" key="1">
    <source>
        <dbReference type="ARBA" id="ARBA00008779"/>
    </source>
</evidence>
<dbReference type="AlphaFoldDB" id="A0A5C6BU61"/>
<dbReference type="Gene3D" id="3.40.720.10">
    <property type="entry name" value="Alkaline Phosphatase, subunit A"/>
    <property type="match status" value="1"/>
</dbReference>
<dbReference type="InterPro" id="IPR024607">
    <property type="entry name" value="Sulfatase_CS"/>
</dbReference>
<dbReference type="Gene3D" id="3.30.1120.10">
    <property type="match status" value="1"/>
</dbReference>
<dbReference type="EC" id="3.1.6.1" evidence="6"/>
<dbReference type="SUPFAM" id="SSF53649">
    <property type="entry name" value="Alkaline phosphatase-like"/>
    <property type="match status" value="1"/>
</dbReference>
<feature type="domain" description="Sulfatase N-terminal" evidence="5">
    <location>
        <begin position="13"/>
        <end position="362"/>
    </location>
</feature>
<evidence type="ECO:0000256" key="3">
    <source>
        <dbReference type="ARBA" id="ARBA00022801"/>
    </source>
</evidence>
<keyword evidence="7" id="KW-1185">Reference proteome</keyword>
<organism evidence="6 7">
    <name type="scientific">Allorhodopirellula heiligendammensis</name>
    <dbReference type="NCBI Taxonomy" id="2714739"/>
    <lineage>
        <taxon>Bacteria</taxon>
        <taxon>Pseudomonadati</taxon>
        <taxon>Planctomycetota</taxon>
        <taxon>Planctomycetia</taxon>
        <taxon>Pirellulales</taxon>
        <taxon>Pirellulaceae</taxon>
        <taxon>Allorhodopirellula</taxon>
    </lineage>
</organism>
<gene>
    <name evidence="6" type="primary">atsA_38</name>
    <name evidence="6" type="ORF">Poly21_27420</name>
</gene>
<dbReference type="PANTHER" id="PTHR42693:SF53">
    <property type="entry name" value="ENDO-4-O-SULFATASE"/>
    <property type="match status" value="1"/>
</dbReference>
<dbReference type="InterPro" id="IPR017850">
    <property type="entry name" value="Alkaline_phosphatase_core_sf"/>
</dbReference>
<dbReference type="EMBL" id="SJPU01000002">
    <property type="protein sequence ID" value="TWU15545.1"/>
    <property type="molecule type" value="Genomic_DNA"/>
</dbReference>
<proteinExistence type="inferred from homology"/>
<evidence type="ECO:0000256" key="2">
    <source>
        <dbReference type="ARBA" id="ARBA00022723"/>
    </source>
</evidence>
<evidence type="ECO:0000259" key="5">
    <source>
        <dbReference type="Pfam" id="PF00884"/>
    </source>
</evidence>
<evidence type="ECO:0000313" key="6">
    <source>
        <dbReference type="EMBL" id="TWU15545.1"/>
    </source>
</evidence>
<dbReference type="OrthoDB" id="9783154at2"/>
<name>A0A5C6BU61_9BACT</name>
<reference evidence="6 7" key="1">
    <citation type="journal article" date="2020" name="Antonie Van Leeuwenhoek">
        <title>Rhodopirellula heiligendammensis sp. nov., Rhodopirellula pilleata sp. nov., and Rhodopirellula solitaria sp. nov. isolated from natural or artificial marine surfaces in Northern Germany and California, USA, and emended description of the genus Rhodopirellula.</title>
        <authorList>
            <person name="Kallscheuer N."/>
            <person name="Wiegand S."/>
            <person name="Jogler M."/>
            <person name="Boedeker C."/>
            <person name="Peeters S.H."/>
            <person name="Rast P."/>
            <person name="Heuer A."/>
            <person name="Jetten M.S.M."/>
            <person name="Rohde M."/>
            <person name="Jogler C."/>
        </authorList>
    </citation>
    <scope>NUCLEOTIDE SEQUENCE [LARGE SCALE GENOMIC DNA]</scope>
    <source>
        <strain evidence="6 7">Poly21</strain>
    </source>
</reference>
<dbReference type="InterPro" id="IPR050738">
    <property type="entry name" value="Sulfatase"/>
</dbReference>